<reference evidence="2 3" key="1">
    <citation type="journal article" date="2013" name="BMC Genomics">
        <title>The genome and transcriptome of the pine saprophyte Ophiostoma piceae, and a comparison with the bark beetle-associated pine pathogen Grosmannia clavigera.</title>
        <authorList>
            <person name="Haridas S."/>
            <person name="Wang Y."/>
            <person name="Lim L."/>
            <person name="Massoumi Alamouti S."/>
            <person name="Jackman S."/>
            <person name="Docking R."/>
            <person name="Robertson G."/>
            <person name="Birol I."/>
            <person name="Bohlmann J."/>
            <person name="Breuil C."/>
        </authorList>
    </citation>
    <scope>NUCLEOTIDE SEQUENCE [LARGE SCALE GENOMIC DNA]</scope>
    <source>
        <strain evidence="2 3">UAMH 11346</strain>
    </source>
</reference>
<accession>S3C704</accession>
<dbReference type="EMBL" id="KE148150">
    <property type="protein sequence ID" value="EPE07681.1"/>
    <property type="molecule type" value="Genomic_DNA"/>
</dbReference>
<feature type="compositionally biased region" description="Basic and acidic residues" evidence="1">
    <location>
        <begin position="50"/>
        <end position="78"/>
    </location>
</feature>
<feature type="region of interest" description="Disordered" evidence="1">
    <location>
        <begin position="178"/>
        <end position="266"/>
    </location>
</feature>
<feature type="compositionally biased region" description="Basic and acidic residues" evidence="1">
    <location>
        <begin position="213"/>
        <end position="223"/>
    </location>
</feature>
<proteinExistence type="predicted"/>
<dbReference type="VEuPathDB" id="FungiDB:F503_00403"/>
<organism evidence="2 3">
    <name type="scientific">Ophiostoma piceae (strain UAMH 11346)</name>
    <name type="common">Sap stain fungus</name>
    <dbReference type="NCBI Taxonomy" id="1262450"/>
    <lineage>
        <taxon>Eukaryota</taxon>
        <taxon>Fungi</taxon>
        <taxon>Dikarya</taxon>
        <taxon>Ascomycota</taxon>
        <taxon>Pezizomycotina</taxon>
        <taxon>Sordariomycetes</taxon>
        <taxon>Sordariomycetidae</taxon>
        <taxon>Ophiostomatales</taxon>
        <taxon>Ophiostomataceae</taxon>
        <taxon>Ophiostoma</taxon>
    </lineage>
</organism>
<feature type="compositionally biased region" description="Basic and acidic residues" evidence="1">
    <location>
        <begin position="178"/>
        <end position="197"/>
    </location>
</feature>
<dbReference type="Proteomes" id="UP000016923">
    <property type="component" value="Unassembled WGS sequence"/>
</dbReference>
<protein>
    <submittedName>
        <fullName evidence="2">Uncharacterized protein</fullName>
    </submittedName>
</protein>
<feature type="compositionally biased region" description="Low complexity" evidence="1">
    <location>
        <begin position="110"/>
        <end position="131"/>
    </location>
</feature>
<evidence type="ECO:0000313" key="3">
    <source>
        <dbReference type="Proteomes" id="UP000016923"/>
    </source>
</evidence>
<dbReference type="AlphaFoldDB" id="S3C704"/>
<feature type="region of interest" description="Disordered" evidence="1">
    <location>
        <begin position="15"/>
        <end position="151"/>
    </location>
</feature>
<feature type="compositionally biased region" description="Basic and acidic residues" evidence="1">
    <location>
        <begin position="238"/>
        <end position="266"/>
    </location>
</feature>
<sequence length="266" mass="30665">MSRWGISSIFWPSMATQASRERSRPPSVYRSYSLQTSAAPAPASHRMKHRVSEYGAEHGRDYREPRESREKRRGRESYSSHGNYGSHNYNYDYDYAYPQRPQSTPAPHYSSKTSSTATTASSASTTAATAAPHRRSQPRHSSSSYNKEEERVSKICYGGGDARGHRYASSYASYQDYKNEKAKNPEKRVHWADEQPAKKSASRKSTSRPSTYHYDDGHYRGSGREPQSPRAPKSPRHRYSDSYHGYDDEVDRRSRKTRSDHQQRWY</sequence>
<keyword evidence="3" id="KW-1185">Reference proteome</keyword>
<evidence type="ECO:0000256" key="1">
    <source>
        <dbReference type="SAM" id="MobiDB-lite"/>
    </source>
</evidence>
<gene>
    <name evidence="2" type="ORF">F503_00403</name>
</gene>
<dbReference type="HOGENOM" id="CLU_1046220_0_0_1"/>
<name>S3C704_OPHP1</name>
<evidence type="ECO:0000313" key="2">
    <source>
        <dbReference type="EMBL" id="EPE07681.1"/>
    </source>
</evidence>